<evidence type="ECO:0000313" key="9">
    <source>
        <dbReference type="WBParaSite" id="nRc.2.0.1.t22830-RA"/>
    </source>
</evidence>
<evidence type="ECO:0000256" key="7">
    <source>
        <dbReference type="SAM" id="Phobius"/>
    </source>
</evidence>
<feature type="transmembrane region" description="Helical" evidence="7">
    <location>
        <begin position="151"/>
        <end position="175"/>
    </location>
</feature>
<feature type="transmembrane region" description="Helical" evidence="7">
    <location>
        <begin position="111"/>
        <end position="131"/>
    </location>
</feature>
<dbReference type="PANTHER" id="PTHR20955:SF1">
    <property type="entry name" value="PROTEIN JAGUNAL HOMOLOG 1"/>
    <property type="match status" value="1"/>
</dbReference>
<dbReference type="GO" id="GO:0016192">
    <property type="term" value="P:vesicle-mediated transport"/>
    <property type="evidence" value="ECO:0007669"/>
    <property type="project" value="TreeGrafter"/>
</dbReference>
<dbReference type="GO" id="GO:0007029">
    <property type="term" value="P:endoplasmic reticulum organization"/>
    <property type="evidence" value="ECO:0007669"/>
    <property type="project" value="InterPro"/>
</dbReference>
<dbReference type="AlphaFoldDB" id="A0A915JAM7"/>
<protein>
    <submittedName>
        <fullName evidence="9">Protein jagunal</fullName>
    </submittedName>
</protein>
<evidence type="ECO:0000256" key="6">
    <source>
        <dbReference type="ARBA" id="ARBA00023136"/>
    </source>
</evidence>
<keyword evidence="6 7" id="KW-0472">Membrane</keyword>
<dbReference type="Proteomes" id="UP000887565">
    <property type="component" value="Unplaced"/>
</dbReference>
<evidence type="ECO:0000256" key="4">
    <source>
        <dbReference type="ARBA" id="ARBA00022824"/>
    </source>
</evidence>
<dbReference type="OMA" id="PYGVLWY"/>
<comment type="similarity">
    <text evidence="2">Belongs to the jagunal family.</text>
</comment>
<sequence>MSSKFGPRAAGSDGSDFKHRQRVANHYKESVVNKFRLKCVLILHIFLIVLLFFRVSEDILDQFDLDWAPLERLNLPTPHFWEYWWLLSFAPIMLAFWSMPKNNSRLMTQSYYCFFALALLPIACGAGYLLPSLYKFIYEPSSQKFDLFIKFPIIILEYAFFAVSFQVHIFTMYFASQLIKAWRPVTVIQKDTGKINAMTEAEALVNKKFD</sequence>
<dbReference type="WBParaSite" id="nRc.2.0.1.t22830-RA">
    <property type="protein sequence ID" value="nRc.2.0.1.t22830-RA"/>
    <property type="gene ID" value="nRc.2.0.1.g22830"/>
</dbReference>
<evidence type="ECO:0000256" key="5">
    <source>
        <dbReference type="ARBA" id="ARBA00022989"/>
    </source>
</evidence>
<dbReference type="GO" id="GO:0005789">
    <property type="term" value="C:endoplasmic reticulum membrane"/>
    <property type="evidence" value="ECO:0007669"/>
    <property type="project" value="UniProtKB-SubCell"/>
</dbReference>
<evidence type="ECO:0000256" key="3">
    <source>
        <dbReference type="ARBA" id="ARBA00022692"/>
    </source>
</evidence>
<proteinExistence type="inferred from homology"/>
<evidence type="ECO:0000256" key="2">
    <source>
        <dbReference type="ARBA" id="ARBA00008462"/>
    </source>
</evidence>
<dbReference type="InterPro" id="IPR009787">
    <property type="entry name" value="Jagunal"/>
</dbReference>
<organism evidence="8 9">
    <name type="scientific">Romanomermis culicivorax</name>
    <name type="common">Nematode worm</name>
    <dbReference type="NCBI Taxonomy" id="13658"/>
    <lineage>
        <taxon>Eukaryota</taxon>
        <taxon>Metazoa</taxon>
        <taxon>Ecdysozoa</taxon>
        <taxon>Nematoda</taxon>
        <taxon>Enoplea</taxon>
        <taxon>Dorylaimia</taxon>
        <taxon>Mermithida</taxon>
        <taxon>Mermithoidea</taxon>
        <taxon>Mermithidae</taxon>
        <taxon>Romanomermis</taxon>
    </lineage>
</organism>
<evidence type="ECO:0000256" key="1">
    <source>
        <dbReference type="ARBA" id="ARBA00004477"/>
    </source>
</evidence>
<keyword evidence="5 7" id="KW-1133">Transmembrane helix</keyword>
<keyword evidence="4" id="KW-0256">Endoplasmic reticulum</keyword>
<feature type="transmembrane region" description="Helical" evidence="7">
    <location>
        <begin position="83"/>
        <end position="99"/>
    </location>
</feature>
<comment type="subcellular location">
    <subcellularLocation>
        <location evidence="1">Endoplasmic reticulum membrane</location>
        <topology evidence="1">Multi-pass membrane protein</topology>
    </subcellularLocation>
</comment>
<keyword evidence="3 7" id="KW-0812">Transmembrane</keyword>
<dbReference type="Pfam" id="PF07086">
    <property type="entry name" value="Jagunal"/>
    <property type="match status" value="1"/>
</dbReference>
<keyword evidence="8" id="KW-1185">Reference proteome</keyword>
<dbReference type="PANTHER" id="PTHR20955">
    <property type="entry name" value="PROTEIN JAGUNAL HOMOLOG 1"/>
    <property type="match status" value="1"/>
</dbReference>
<accession>A0A915JAM7</accession>
<reference evidence="9" key="1">
    <citation type="submission" date="2022-11" db="UniProtKB">
        <authorList>
            <consortium name="WormBaseParasite"/>
        </authorList>
    </citation>
    <scope>IDENTIFICATION</scope>
</reference>
<evidence type="ECO:0000313" key="8">
    <source>
        <dbReference type="Proteomes" id="UP000887565"/>
    </source>
</evidence>
<name>A0A915JAM7_ROMCU</name>
<feature type="transmembrane region" description="Helical" evidence="7">
    <location>
        <begin position="35"/>
        <end position="55"/>
    </location>
</feature>